<gene>
    <name evidence="15" type="ORF">OB236_04785</name>
</gene>
<evidence type="ECO:0000256" key="9">
    <source>
        <dbReference type="ARBA" id="ARBA00022840"/>
    </source>
</evidence>
<comment type="catalytic activity">
    <reaction evidence="1">
        <text>ATP + protein L-histidine = ADP + protein N-phospho-L-histidine.</text>
        <dbReference type="EC" id="2.7.13.3"/>
    </reaction>
</comment>
<dbReference type="Pfam" id="PF00672">
    <property type="entry name" value="HAMP"/>
    <property type="match status" value="1"/>
</dbReference>
<dbReference type="PRINTS" id="PR00344">
    <property type="entry name" value="BCTRLSENSOR"/>
</dbReference>
<evidence type="ECO:0000313" key="16">
    <source>
        <dbReference type="Proteomes" id="UP001652445"/>
    </source>
</evidence>
<dbReference type="EC" id="2.7.13.3" evidence="3"/>
<evidence type="ECO:0000256" key="3">
    <source>
        <dbReference type="ARBA" id="ARBA00012438"/>
    </source>
</evidence>
<feature type="domain" description="HAMP" evidence="14">
    <location>
        <begin position="319"/>
        <end position="377"/>
    </location>
</feature>
<name>A0ABT2U9X7_9BACL</name>
<dbReference type="PANTHER" id="PTHR34220:SF7">
    <property type="entry name" value="SENSOR HISTIDINE KINASE YPDA"/>
    <property type="match status" value="1"/>
</dbReference>
<keyword evidence="5" id="KW-0597">Phosphoprotein</keyword>
<organism evidence="15 16">
    <name type="scientific">Paenibacillus baimaensis</name>
    <dbReference type="NCBI Taxonomy" id="2982185"/>
    <lineage>
        <taxon>Bacteria</taxon>
        <taxon>Bacillati</taxon>
        <taxon>Bacillota</taxon>
        <taxon>Bacilli</taxon>
        <taxon>Bacillales</taxon>
        <taxon>Paenibacillaceae</taxon>
        <taxon>Paenibacillus</taxon>
    </lineage>
</organism>
<dbReference type="RefSeq" id="WP_262682995.1">
    <property type="nucleotide sequence ID" value="NZ_JAOQIO010000007.1"/>
</dbReference>
<dbReference type="EMBL" id="JAOQIO010000007">
    <property type="protein sequence ID" value="MCU6791443.1"/>
    <property type="molecule type" value="Genomic_DNA"/>
</dbReference>
<dbReference type="CDD" id="cd06225">
    <property type="entry name" value="HAMP"/>
    <property type="match status" value="1"/>
</dbReference>
<comment type="caution">
    <text evidence="15">The sequence shown here is derived from an EMBL/GenBank/DDBJ whole genome shotgun (WGS) entry which is preliminary data.</text>
</comment>
<evidence type="ECO:0000259" key="14">
    <source>
        <dbReference type="PROSITE" id="PS50885"/>
    </source>
</evidence>
<dbReference type="GO" id="GO:0016301">
    <property type="term" value="F:kinase activity"/>
    <property type="evidence" value="ECO:0007669"/>
    <property type="project" value="UniProtKB-KW"/>
</dbReference>
<dbReference type="InterPro" id="IPR050640">
    <property type="entry name" value="Bact_2-comp_sensor_kinase"/>
</dbReference>
<evidence type="ECO:0000256" key="6">
    <source>
        <dbReference type="ARBA" id="ARBA00022679"/>
    </source>
</evidence>
<dbReference type="SMART" id="SM00387">
    <property type="entry name" value="HATPase_c"/>
    <property type="match status" value="1"/>
</dbReference>
<feature type="transmembrane region" description="Helical" evidence="12">
    <location>
        <begin position="298"/>
        <end position="318"/>
    </location>
</feature>
<keyword evidence="11 12" id="KW-0472">Membrane</keyword>
<keyword evidence="12" id="KW-0812">Transmembrane</keyword>
<keyword evidence="16" id="KW-1185">Reference proteome</keyword>
<dbReference type="Proteomes" id="UP001652445">
    <property type="component" value="Unassembled WGS sequence"/>
</dbReference>
<dbReference type="Pfam" id="PF02518">
    <property type="entry name" value="HATPase_c"/>
    <property type="match status" value="1"/>
</dbReference>
<dbReference type="PANTHER" id="PTHR34220">
    <property type="entry name" value="SENSOR HISTIDINE KINASE YPDA"/>
    <property type="match status" value="1"/>
</dbReference>
<dbReference type="InterPro" id="IPR010559">
    <property type="entry name" value="Sig_transdc_His_kin_internal"/>
</dbReference>
<dbReference type="InterPro" id="IPR003594">
    <property type="entry name" value="HATPase_dom"/>
</dbReference>
<evidence type="ECO:0000256" key="11">
    <source>
        <dbReference type="ARBA" id="ARBA00023136"/>
    </source>
</evidence>
<feature type="domain" description="Histidine kinase" evidence="13">
    <location>
        <begin position="421"/>
        <end position="590"/>
    </location>
</feature>
<dbReference type="SMART" id="SM00304">
    <property type="entry name" value="HAMP"/>
    <property type="match status" value="1"/>
</dbReference>
<keyword evidence="7" id="KW-0547">Nucleotide-binding</keyword>
<evidence type="ECO:0000256" key="2">
    <source>
        <dbReference type="ARBA" id="ARBA00004651"/>
    </source>
</evidence>
<evidence type="ECO:0000256" key="12">
    <source>
        <dbReference type="SAM" id="Phobius"/>
    </source>
</evidence>
<evidence type="ECO:0000256" key="5">
    <source>
        <dbReference type="ARBA" id="ARBA00022553"/>
    </source>
</evidence>
<sequence length="595" mass="68118">MRPFMFAIKPSYYANLKIKHKVFSIISLVMGICFLGTYLSLQYVYSIYDEQLYSKSSQLLNLSSSGIENELKKLDRISYNIVTDLRVQELLLSLNEFTPEFEKYKIRSYVTDRLVQYAGNEKYIYSIEVTDVLSGEAVAGQASRSSSAKKQMILNESAKGEGGTRWIVPDAEDSYLIAAREIRSYNGTNFDLDRLGTLTVRIYFDRIAENVLEGTELKNGDLQVTSNNYVIYPISKGPEKLTPIPVETYMDRQDYAIKPYNGQQYFISQVRSEYLGWTYLSLTPFDKIFTKIILMKNILFVSFVVILLLLMAVAIKFARTMTKPIEELIGRMRQVQKGDFSLAGMENSDWTSIQMDEVGQLRRTFRMMIQQINELITENYSKQITIKETQFKALQAQINPHFLYNTLESINWLAKSNGQPQISKMVESLGFLLRSSISLKETLITVGEELDIVMNYITIQRFRFEERLVFELDVAEDTRSLLLPKMTLQPLVENSIHYALESMLEPCHIRIWTKREPGKLIIVVEDNGPGMEASLLEQVRRGEAPTRGSGIGLSNIEERIVLAFGEGYGVSIESEVEKGTRISITIPDEMSERHV</sequence>
<evidence type="ECO:0000256" key="7">
    <source>
        <dbReference type="ARBA" id="ARBA00022741"/>
    </source>
</evidence>
<evidence type="ECO:0000256" key="4">
    <source>
        <dbReference type="ARBA" id="ARBA00022475"/>
    </source>
</evidence>
<dbReference type="SUPFAM" id="SSF158472">
    <property type="entry name" value="HAMP domain-like"/>
    <property type="match status" value="1"/>
</dbReference>
<keyword evidence="12" id="KW-1133">Transmembrane helix</keyword>
<evidence type="ECO:0000259" key="13">
    <source>
        <dbReference type="PROSITE" id="PS50109"/>
    </source>
</evidence>
<keyword evidence="4" id="KW-1003">Cell membrane</keyword>
<accession>A0ABT2U9X7</accession>
<dbReference type="InterPro" id="IPR004358">
    <property type="entry name" value="Sig_transdc_His_kin-like_C"/>
</dbReference>
<evidence type="ECO:0000256" key="10">
    <source>
        <dbReference type="ARBA" id="ARBA00023012"/>
    </source>
</evidence>
<keyword evidence="9" id="KW-0067">ATP-binding</keyword>
<dbReference type="InterPro" id="IPR005467">
    <property type="entry name" value="His_kinase_dom"/>
</dbReference>
<comment type="subcellular location">
    <subcellularLocation>
        <location evidence="2">Cell membrane</location>
        <topology evidence="2">Multi-pass membrane protein</topology>
    </subcellularLocation>
</comment>
<feature type="transmembrane region" description="Helical" evidence="12">
    <location>
        <begin position="21"/>
        <end position="45"/>
    </location>
</feature>
<evidence type="ECO:0000256" key="8">
    <source>
        <dbReference type="ARBA" id="ARBA00022777"/>
    </source>
</evidence>
<dbReference type="Pfam" id="PF06580">
    <property type="entry name" value="His_kinase"/>
    <property type="match status" value="1"/>
</dbReference>
<protein>
    <recommendedName>
        <fullName evidence="3">histidine kinase</fullName>
        <ecNumber evidence="3">2.7.13.3</ecNumber>
    </recommendedName>
</protein>
<dbReference type="InterPro" id="IPR003660">
    <property type="entry name" value="HAMP_dom"/>
</dbReference>
<dbReference type="Gene3D" id="3.30.565.10">
    <property type="entry name" value="Histidine kinase-like ATPase, C-terminal domain"/>
    <property type="match status" value="1"/>
</dbReference>
<dbReference type="SUPFAM" id="SSF55874">
    <property type="entry name" value="ATPase domain of HSP90 chaperone/DNA topoisomerase II/histidine kinase"/>
    <property type="match status" value="1"/>
</dbReference>
<reference evidence="15 16" key="1">
    <citation type="submission" date="2022-09" db="EMBL/GenBank/DDBJ databases">
        <authorList>
            <person name="Han X.L."/>
            <person name="Wang Q."/>
            <person name="Lu T."/>
        </authorList>
    </citation>
    <scope>NUCLEOTIDE SEQUENCE [LARGE SCALE GENOMIC DNA]</scope>
    <source>
        <strain evidence="15 16">WQ 127069</strain>
    </source>
</reference>
<keyword evidence="8 15" id="KW-0418">Kinase</keyword>
<evidence type="ECO:0000256" key="1">
    <source>
        <dbReference type="ARBA" id="ARBA00000085"/>
    </source>
</evidence>
<keyword evidence="10" id="KW-0902">Two-component regulatory system</keyword>
<dbReference type="PROSITE" id="PS50885">
    <property type="entry name" value="HAMP"/>
    <property type="match status" value="1"/>
</dbReference>
<evidence type="ECO:0000313" key="15">
    <source>
        <dbReference type="EMBL" id="MCU6791443.1"/>
    </source>
</evidence>
<keyword evidence="6" id="KW-0808">Transferase</keyword>
<dbReference type="InterPro" id="IPR036890">
    <property type="entry name" value="HATPase_C_sf"/>
</dbReference>
<dbReference type="PROSITE" id="PS50109">
    <property type="entry name" value="HIS_KIN"/>
    <property type="match status" value="1"/>
</dbReference>
<dbReference type="Gene3D" id="6.10.340.10">
    <property type="match status" value="1"/>
</dbReference>
<proteinExistence type="predicted"/>